<dbReference type="EMBL" id="CP108133">
    <property type="protein sequence ID" value="WTP54648.1"/>
    <property type="molecule type" value="Genomic_DNA"/>
</dbReference>
<name>A0ABZ1JSK4_9ACTN</name>
<reference evidence="1" key="1">
    <citation type="submission" date="2022-10" db="EMBL/GenBank/DDBJ databases">
        <title>The complete genomes of actinobacterial strains from the NBC collection.</title>
        <authorList>
            <person name="Joergensen T.S."/>
            <person name="Alvarez Arevalo M."/>
            <person name="Sterndorff E.B."/>
            <person name="Faurdal D."/>
            <person name="Vuksanovic O."/>
            <person name="Mourched A.-S."/>
            <person name="Charusanti P."/>
            <person name="Shaw S."/>
            <person name="Blin K."/>
            <person name="Weber T."/>
        </authorList>
    </citation>
    <scope>NUCLEOTIDE SEQUENCE</scope>
    <source>
        <strain evidence="1">NBC_00189</strain>
    </source>
</reference>
<evidence type="ECO:0000313" key="1">
    <source>
        <dbReference type="EMBL" id="WTP54648.1"/>
    </source>
</evidence>
<keyword evidence="2" id="KW-1185">Reference proteome</keyword>
<dbReference type="RefSeq" id="WP_328939915.1">
    <property type="nucleotide sequence ID" value="NZ_CP108133.1"/>
</dbReference>
<evidence type="ECO:0000313" key="2">
    <source>
        <dbReference type="Proteomes" id="UP001432166"/>
    </source>
</evidence>
<proteinExistence type="predicted"/>
<sequence length="61" mass="6712">MPEERRALYEGGLRTRFYRLIDAAGLPRGRFTGLALKGEALVDADQPAEQISLDQTCYGPG</sequence>
<organism evidence="1 2">
    <name type="scientific">Streptomyces tauricus</name>
    <dbReference type="NCBI Taxonomy" id="68274"/>
    <lineage>
        <taxon>Bacteria</taxon>
        <taxon>Bacillati</taxon>
        <taxon>Actinomycetota</taxon>
        <taxon>Actinomycetes</taxon>
        <taxon>Kitasatosporales</taxon>
        <taxon>Streptomycetaceae</taxon>
        <taxon>Streptomyces</taxon>
        <taxon>Streptomyces aurantiacus group</taxon>
    </lineage>
</organism>
<gene>
    <name evidence="1" type="ORF">OG288_43980</name>
</gene>
<dbReference type="Proteomes" id="UP001432166">
    <property type="component" value="Chromosome"/>
</dbReference>
<accession>A0ABZ1JSK4</accession>
<protein>
    <submittedName>
        <fullName evidence="1">Uncharacterized protein</fullName>
    </submittedName>
</protein>